<keyword evidence="2" id="KW-0804">Transcription</keyword>
<dbReference type="EMBL" id="CAJPVJ010015153">
    <property type="protein sequence ID" value="CAG2175695.1"/>
    <property type="molecule type" value="Genomic_DNA"/>
</dbReference>
<keyword evidence="1" id="KW-0805">Transcription regulation</keyword>
<name>A0A7R9QVA8_9ACAR</name>
<evidence type="ECO:0000313" key="4">
    <source>
        <dbReference type="EMBL" id="CAD7658509.1"/>
    </source>
</evidence>
<dbReference type="AlphaFoldDB" id="A0A7R9QVA8"/>
<evidence type="ECO:0000256" key="3">
    <source>
        <dbReference type="ARBA" id="ARBA00023170"/>
    </source>
</evidence>
<sequence>MSRLTKNYYYITDIAELYRVSCEIISRDISHLTNYSKHLTTFNKMCPGDQLALIKYGSLEVLILRIQTAHL</sequence>
<reference evidence="4" key="1">
    <citation type="submission" date="2020-11" db="EMBL/GenBank/DDBJ databases">
        <authorList>
            <person name="Tran Van P."/>
        </authorList>
    </citation>
    <scope>NUCLEOTIDE SEQUENCE</scope>
</reference>
<dbReference type="Gene3D" id="1.10.565.10">
    <property type="entry name" value="Retinoid X Receptor"/>
    <property type="match status" value="1"/>
</dbReference>
<proteinExistence type="predicted"/>
<dbReference type="Proteomes" id="UP000728032">
    <property type="component" value="Unassembled WGS sequence"/>
</dbReference>
<accession>A0A7R9QVA8</accession>
<keyword evidence="5" id="KW-1185">Reference proteome</keyword>
<keyword evidence="3" id="KW-0675">Receptor</keyword>
<dbReference type="InterPro" id="IPR035500">
    <property type="entry name" value="NHR-like_dom_sf"/>
</dbReference>
<evidence type="ECO:0000256" key="1">
    <source>
        <dbReference type="ARBA" id="ARBA00023015"/>
    </source>
</evidence>
<dbReference type="EMBL" id="OC929978">
    <property type="protein sequence ID" value="CAD7658509.1"/>
    <property type="molecule type" value="Genomic_DNA"/>
</dbReference>
<evidence type="ECO:0000256" key="2">
    <source>
        <dbReference type="ARBA" id="ARBA00023163"/>
    </source>
</evidence>
<dbReference type="SUPFAM" id="SSF48508">
    <property type="entry name" value="Nuclear receptor ligand-binding domain"/>
    <property type="match status" value="1"/>
</dbReference>
<protein>
    <submittedName>
        <fullName evidence="4">Uncharacterized protein</fullName>
    </submittedName>
</protein>
<dbReference type="OrthoDB" id="6352325at2759"/>
<organism evidence="4">
    <name type="scientific">Oppiella nova</name>
    <dbReference type="NCBI Taxonomy" id="334625"/>
    <lineage>
        <taxon>Eukaryota</taxon>
        <taxon>Metazoa</taxon>
        <taxon>Ecdysozoa</taxon>
        <taxon>Arthropoda</taxon>
        <taxon>Chelicerata</taxon>
        <taxon>Arachnida</taxon>
        <taxon>Acari</taxon>
        <taxon>Acariformes</taxon>
        <taxon>Sarcoptiformes</taxon>
        <taxon>Oribatida</taxon>
        <taxon>Brachypylina</taxon>
        <taxon>Oppioidea</taxon>
        <taxon>Oppiidae</taxon>
        <taxon>Oppiella</taxon>
    </lineage>
</organism>
<evidence type="ECO:0000313" key="5">
    <source>
        <dbReference type="Proteomes" id="UP000728032"/>
    </source>
</evidence>
<gene>
    <name evidence="4" type="ORF">ONB1V03_LOCUS15130</name>
</gene>